<keyword evidence="6" id="KW-0963">Cytoplasm</keyword>
<dbReference type="GO" id="GO:0004312">
    <property type="term" value="F:fatty acid synthase activity"/>
    <property type="evidence" value="ECO:0007669"/>
    <property type="project" value="TreeGrafter"/>
</dbReference>
<feature type="active site" description="Proton acceptor; for dehydratase activity" evidence="12">
    <location>
        <position position="1098"/>
    </location>
</feature>
<feature type="domain" description="Carrier" evidence="15">
    <location>
        <begin position="326"/>
        <end position="400"/>
    </location>
</feature>
<dbReference type="GO" id="GO:0071770">
    <property type="term" value="P:DIM/DIP cell wall layer assembly"/>
    <property type="evidence" value="ECO:0007669"/>
    <property type="project" value="TreeGrafter"/>
</dbReference>
<feature type="domain" description="Carrier" evidence="15">
    <location>
        <begin position="2632"/>
        <end position="2709"/>
    </location>
</feature>
<accession>A0A5M8RQT3</accession>
<dbReference type="InterPro" id="IPR006162">
    <property type="entry name" value="Ppantetheine_attach_site"/>
</dbReference>
<evidence type="ECO:0000256" key="1">
    <source>
        <dbReference type="ARBA" id="ARBA00001957"/>
    </source>
</evidence>
<dbReference type="STRING" id="1925020.BTA30_01245"/>
<dbReference type="Gene3D" id="3.40.50.720">
    <property type="entry name" value="NAD(P)-binding Rossmann-like Domain"/>
    <property type="match status" value="2"/>
</dbReference>
<dbReference type="GO" id="GO:0005737">
    <property type="term" value="C:cytoplasm"/>
    <property type="evidence" value="ECO:0007669"/>
    <property type="project" value="UniProtKB-SubCell"/>
</dbReference>
<dbReference type="Pfam" id="PF08659">
    <property type="entry name" value="KR"/>
    <property type="match status" value="2"/>
</dbReference>
<gene>
    <name evidence="18" type="ORF">DX927_16730</name>
</gene>
<dbReference type="InterPro" id="IPR020806">
    <property type="entry name" value="PKS_PP-bd"/>
</dbReference>
<evidence type="ECO:0000256" key="6">
    <source>
        <dbReference type="ARBA" id="ARBA00022490"/>
    </source>
</evidence>
<dbReference type="Pfam" id="PF00550">
    <property type="entry name" value="PP-binding"/>
    <property type="match status" value="5"/>
</dbReference>
<dbReference type="InterPro" id="IPR020807">
    <property type="entry name" value="PKS_DH"/>
</dbReference>
<comment type="subcellular location">
    <subcellularLocation>
        <location evidence="3">Cytoplasm</location>
    </subcellularLocation>
</comment>
<feature type="domain" description="Ketosynthase family 3 (KS3)" evidence="16">
    <location>
        <begin position="2910"/>
        <end position="3332"/>
    </location>
</feature>
<dbReference type="GO" id="GO:0005886">
    <property type="term" value="C:plasma membrane"/>
    <property type="evidence" value="ECO:0007669"/>
    <property type="project" value="TreeGrafter"/>
</dbReference>
<dbReference type="Gene3D" id="3.10.129.110">
    <property type="entry name" value="Polyketide synthase dehydratase"/>
    <property type="match status" value="2"/>
</dbReference>
<dbReference type="InterPro" id="IPR009081">
    <property type="entry name" value="PP-bd_ACP"/>
</dbReference>
<dbReference type="InterPro" id="IPR049552">
    <property type="entry name" value="PKS_DH_N"/>
</dbReference>
<dbReference type="InterPro" id="IPR057326">
    <property type="entry name" value="KR_dom"/>
</dbReference>
<dbReference type="PANTHER" id="PTHR43775">
    <property type="entry name" value="FATTY ACID SYNTHASE"/>
    <property type="match status" value="1"/>
</dbReference>
<name>A0A5M8RQT3_9BACI</name>
<feature type="region of interest" description="N-terminal hotdog fold" evidence="12">
    <location>
        <begin position="1069"/>
        <end position="1194"/>
    </location>
</feature>
<dbReference type="InterPro" id="IPR049900">
    <property type="entry name" value="PKS_mFAS_DH"/>
</dbReference>
<dbReference type="InterPro" id="IPR014031">
    <property type="entry name" value="Ketoacyl_synth_C"/>
</dbReference>
<dbReference type="InterPro" id="IPR020841">
    <property type="entry name" value="PKS_Beta-ketoAc_synthase_dom"/>
</dbReference>
<dbReference type="GO" id="GO:0004315">
    <property type="term" value="F:3-oxoacyl-[acyl-carrier-protein] synthase activity"/>
    <property type="evidence" value="ECO:0007669"/>
    <property type="project" value="InterPro"/>
</dbReference>
<keyword evidence="13" id="KW-0175">Coiled coil</keyword>
<keyword evidence="9" id="KW-0677">Repeat</keyword>
<feature type="domain" description="Ketosynthase family 3 (KS3)" evidence="16">
    <location>
        <begin position="449"/>
        <end position="887"/>
    </location>
</feature>
<evidence type="ECO:0000256" key="2">
    <source>
        <dbReference type="ARBA" id="ARBA00003299"/>
    </source>
</evidence>
<dbReference type="InterPro" id="IPR018201">
    <property type="entry name" value="Ketoacyl_synth_AS"/>
</dbReference>
<dbReference type="SMART" id="SM00825">
    <property type="entry name" value="PKS_KS"/>
    <property type="match status" value="4"/>
</dbReference>
<feature type="active site" description="Proton donor; for dehydratase activity" evidence="12">
    <location>
        <position position="1270"/>
    </location>
</feature>
<feature type="domain" description="PKS/mFAS DH" evidence="17">
    <location>
        <begin position="1069"/>
        <end position="1360"/>
    </location>
</feature>
<feature type="domain" description="PKS/mFAS DH" evidence="17">
    <location>
        <begin position="1"/>
        <end position="285"/>
    </location>
</feature>
<dbReference type="SUPFAM" id="SSF53901">
    <property type="entry name" value="Thiolase-like"/>
    <property type="match status" value="4"/>
</dbReference>
<dbReference type="GO" id="GO:0006633">
    <property type="term" value="P:fatty acid biosynthetic process"/>
    <property type="evidence" value="ECO:0007669"/>
    <property type="project" value="InterPro"/>
</dbReference>
<dbReference type="RefSeq" id="WP_148958769.1">
    <property type="nucleotide sequence ID" value="NZ_QSND01000003.1"/>
</dbReference>
<evidence type="ECO:0000256" key="13">
    <source>
        <dbReference type="SAM" id="Coils"/>
    </source>
</evidence>
<dbReference type="GO" id="GO:0031177">
    <property type="term" value="F:phosphopantetheine binding"/>
    <property type="evidence" value="ECO:0007669"/>
    <property type="project" value="InterPro"/>
</dbReference>
<dbReference type="CDD" id="cd00833">
    <property type="entry name" value="PKS"/>
    <property type="match status" value="4"/>
</dbReference>
<feature type="compositionally biased region" description="Basic and acidic residues" evidence="14">
    <location>
        <begin position="1915"/>
        <end position="1932"/>
    </location>
</feature>
<evidence type="ECO:0000256" key="8">
    <source>
        <dbReference type="ARBA" id="ARBA00022679"/>
    </source>
</evidence>
<feature type="region of interest" description="C-terminal hotdog fold" evidence="12">
    <location>
        <begin position="1208"/>
        <end position="1360"/>
    </location>
</feature>
<evidence type="ECO:0000313" key="18">
    <source>
        <dbReference type="EMBL" id="KAA6449523.1"/>
    </source>
</evidence>
<comment type="function">
    <text evidence="2">Involved in some intermediate steps for the synthesis of the antibiotic polyketide bacillaene which is involved in secondary metabolism.</text>
</comment>
<evidence type="ECO:0000256" key="3">
    <source>
        <dbReference type="ARBA" id="ARBA00004496"/>
    </source>
</evidence>
<dbReference type="Pfam" id="PF00109">
    <property type="entry name" value="ketoacyl-synt"/>
    <property type="match status" value="4"/>
</dbReference>
<feature type="region of interest" description="C-terminal hotdog fold" evidence="12">
    <location>
        <begin position="138"/>
        <end position="285"/>
    </location>
</feature>
<comment type="caution">
    <text evidence="18">The sequence shown here is derived from an EMBL/GenBank/DDBJ whole genome shotgun (WGS) entry which is preliminary data.</text>
</comment>
<dbReference type="InterPro" id="IPR036736">
    <property type="entry name" value="ACP-like_sf"/>
</dbReference>
<sequence length="4580" mass="510911">MKWRSNVKNITKQLTLSLKNPFIYHHVVYGQHVLPGLAYIDMIYQIFREHGYSCSDLQLRNLSIYQPLTAGRDSVIVLNIQCAEKKEGHWQITAKGFEKRHGKEAADEKLYMKTDMHTGVPAVFGETLELNQLKASADTIVQLDDVYEQRRRQELVHSGYMKAQGCIYEEEDGVLLDLSLGSEAMLHAEGFMFHPTLIDGSGVGANNLLTSLLQGEQRLFLPLFYESFSASALLQTHCMTRIKRSSVRQEKELIYVTLEFFNASGEKVAELKNFTSKLVREAELMNGDRKDLPQSQEVRKDTAALSQAAEGMMEVSSAADSTRPYEAAEQFVSQLIADKINKPLEQIEKQVGYYQMGLNSSGLLEVVETISDKIGESLSPTLLFEHTTIAELSAFLAQAYGEHFNFTHSIDHNERKHAAFSTINRGAAESREKSVHADSSQTAPLKASEGDIAIIGMAGRYPKANNIHEFWNNLKEAKNCISEIPESRWDWRRFEGITSPSGKNISKWGGFIDDPDCFDPQFFRITPREAETMDPQERLFLETCWETIEDAGYTPKTLANPRGRNKRQHVGVFAGVMHKDYTLVGAEAASKENVFPLSLNYAQIANRVSYFCNFHGPSMAVDTVCSSSLTAVHLALESIRHGECEVALAGGVNLSLHPNKYMTYGVWDMFSTDGYCRTFGKNGDGYVPAEGIGAVLLKPLRQAEEDGDRIYAVIKGSAVNHVGTVSGISVPSPVSQADLIETCLEKTGMDPRTVSYVEAHGTGTSLGDPIELQGLVKAFRQYTQDRQFCSIGSVKSNIGHAESAAGISGLSKVALQLHHQTLVPSLHSEELNPYVDFEKSPFYVQHETETWKQPVIKENGEEIIYPRRAGISSFGATGSNAHVILEEYIPETAERAVSVPDPKPVIVPLSARNQERLHVYAKRLLDFLHDGLQIRDVAYTLQLGREPMEERVAFLASGIQELIGQLEAYLEGQETIEHCWKGRMTKENGDTSISAETVHKWLEQENLNRIAEKWADGSAVDWKLLYGVNKPKRISLPTYPFEKVRYWVPEKAAGTDLSKQNLTEGRVIHPLLHENVSDMSGVRFRSVFTGREFFLKDHVIKGQRILPGAALLEMVRAAVEKAAADQVQTGIHLQDIVWVRPVAVTDLQSDIYVRLYPEDNGDILFEICREEIDSTEEEPMIYGQGSAVLYQAEDTPKLNIEEVKASCSERILSPAACYNAYAEMGIEYGDGHRAIDNIYVGTNEALAQLTMPSVVSHTQDRYVLHPSMIDAAFQASIGLRIGTDDAGLAGRKAMLPFALQDVQIFKGCETSMWARVNYSEDNIAADRIQKLDIDLCNEEGRICVRMKGYSARTIENETHLEAVSSKKMGTLMFEHIWEEKAVSEKYELIEYQKHKVVVCDIAEKQIERMRDEFDCTILEKDGQAVHEQFEAYAVQLFEEIQQLLNSKTGGNVLIQVAVPALNEPQLLNGLTGLLKTAQLENPTFTGQLIEFDSEISASDLAEKLTESRQYPHDNHIRYWQGKRYVSKWKEADADLLGADIPWKDKGVYLITGGAGGLGFLFANEIASKTHEPVMILTGRSPLNDRKQSQLQKLQEMGARVAYRQTDMTEKEAVTALTKEIQEEYGSLDGIIHSAGIIKDNFIIKKKKDEIQDVLAPKVTGLIQLDEATKDIPLDFFILFSSNAGTVGSAGQADYAMANAFMNTFSDYRNGQAAQHKRYGKTLSMNWPLWKDGGMHVDAETERMLTRDTGMVAMETDHGIQALYHGWASGKSQLMVASGVVSKIQSFLNQTGNGQSPELKYNSEVQHTEQANPMMGVDEETLREKAEDYFKNVLSSVTKLPVSQIDAEAPMEDYGIDSIMIMHVTGQLEKVFGSLSKTLFFEYLNIRSLSQYFAESHREKLLHILGIEPETSSSIEENRKTDSESEEKKEIPVRRRKSGFVPLQSNVQKPSIEKETEEIAIIGISGRYPQADNIYELWKNLRDGQDCITKIPEDRWDHSLYYDQDKDKPGKTYSKWGGFIKDVDKFDPQFFHISPREAKLMDPQERLFLQCVYETMEDAGYTSEHLGRKRDAELGGNVGVYVGVMYEEYQLYGAQEQVRGRALALPGNPSSVANRVSYYFDFHGPSMALDTMCSSSLTAIHLACQSLQRGECEAAFAGGVNVSIHPNKYLMLGQNKFMSSKGRCESFGQGGDGYVPGEGVGAVLLKPLSKAVEDGDHIYGVIKGTAINHGGKTNGYSVPNPNAQAHVIKKAITEAQIDPRAISYIEAHGTGTSLGDPIEITGLAKVFTEHTKDKQFCAIGSAKSNIGHCESAAGIAGLTKVLLQMKFKQLAPSLHSKVLNPNIDFLNSPFKVQQELEEWKKPIVQVNGKEIEYPRIAGISSFGAGGGNAHILIGEYVPKSEPERSSAGQPAVIVLSAKNEERLQKRAERLLDAIREERYSEADLPRIAYTLQVGREAMNERLAFTAENMQELEEKLNDFISGKEHIEHLYRGQVKRNKEMMAVFAADEDMAKTIEVWIHKGKFAKFLDLWVKGLNIDWNRNMLYQNGKPRRISLPAYPFARDRYWIEETVMKADEKRPVKPAVTAQPVIQEPFIPEKISGKPANISLQPLTASQETPQQTAVPLQPVKKQQTMSAEVLCDELTASLAEVLYMDQNEIDQDEAFIDIGMDSITGLEWIKAINKQYGTSLIVTKVYDYPTIRDFAVFLKDELSTQAEEEIAGNHPPKQEETYAPIKRETVSAKPDNISLQPLGLHQPVQKKPIEDIQYAAAEISVSSQYGGTIETLHDELKESIAEVLYMDPHEVDIDDTFIDIGMDSITGLEWINAMNKQYGTSFSVTKVYDYPTIRQFADMLKAELVKHSDRKKEIQDGPSAEDTQPVVRVEAKPAERPVQLPVMKERERKTDRSYQGHRDDAIAIVGMSGRYPGAKDVREYWDNLVNARNAIRDIPKSRWDVDKYYDPARNLKGKVYCKSLGMLDDIEHFDPLFFNIPPSEAELMDPQHRIFLQEGYKAFEDAGYNAQTLNNKKCGVYLGIMSNEYGVMLNRNQARASATGNSFAIAAARIPYYLNLKGPAIPIDTACSSSLVGTHLARQALVNKEIDMALVGGVSLYLTPESYISMCEAGMLSPDGQCKAFDNGANGFVPGEGAGALVLKRLKDAEADRDHIYGVIIGSGINQDGKTNGMTAPSVKSQMDLERDIYETYGIHPESISYVEMHGTGTKQGDPIELEALSTVFKEKTDKKQFCAIGSVKSNIGHTSAAAGVAGVQKVLMCMKHKTLVPTLNFSEPNEHFRFEDSPLYVNTELKHWETADGKPRRTCVSSFGYSGTNAHLVIEEYRPERDNDPVPDRHHSKLFVLSAKKRQQLKVYAQSMRDFADSNKDINLDDMAYTLQTGREPLDYRMAFLADSREALMKTLEDYIADVPNTEIYAAHVKTKKSEMKVFETDKDAKALLETWIEKKRLEKLAELWVKGLRIDWNELYGDHMPRRISLPAYPFAEEYYWLPNEDAAAKDSRSALQSAAPMTTHCFLQKQWQHCPVTSAERKSQTVAILANAETMTLASELSVYFSNYRMIDSRELKHLSDADLENVGGAVDLIGCGMSHEQSLSWISWLQKLIEHGRKQKQDLTVLCVTKGLESYENKAVNLSGASRAGLYRMLQSEYSHLTSRHMDIDHVTAEKELARQIADEFYADSTDTEVCYRDGRRYRAYLEERTADAVDQEQLSFPSDRVLLITGGTRGLGFVCARHFVQTYGVKRLVLTGREELPAREQWDSFKEKNTPLAQKLKAIQELEAMGAQVQVLSLQLSDPLAVKQSIETIRHTMGSIGGVIHCAGTVNKHNPAFIRKSAEEIQDVLEPKVDGLQTLFDLLKDEPLQFFVLFSSVSATVPVLAAGQADYAMANAFMDYFAESRQGEYPIVSIQWPNWKETGLGEVRSKALERTGLVSLKNDEGLQLLEQILSEKRQAVVLPAVPNTDVWQPDKLMRHSLTAKAFPTAETKEQDSAQNLFHETIEWLVTIFSDELKIGAEDLETDESFQEYGIDSIILAQLLQQINQKIKGDIDPSILFEYPTIESFAKWLVSEYESALPDVVQPTASQKPAALSFPLDQASAAEQQTQEGNDVKPVLHAEDIAIIGLTCRFPGAETLEAYWNLIREGRSAIKPVPPERFGHSSSYYAGVIEDMNRFDPDFFLMSDDDVRAMDPQALAVLEESLKLMYHAGYTEKEMKGVRAGVYIGGRSQHKPEQSSLSKARNPIVAGGQNYLAANISQFFDLRGPSIVLDTACSSALVGLNMAIQALRSGDIEAAVVGGVSLLDTDAHQMFQERGLLCEKPSFHVFDKRAEGVVLGEGVGMVLVKTVSQAIEDGDSIYAVIKAAAVNNDGRTAGPSAPNLEAQKDVMQSALEKSGKKPEEISYLEANGSGSVVTDLLELKAIQAIYRSNCKAPLGLGSVKPNIGHPLCAEGIASLVKVALMLKHRQLVPFLSGDDKMPHFDIDETDMYFCKTPAAWKEKTPSAAINCFADGGTNAHLIIEAWEDSAERAIRRTPLPLPALHRRPVLTENRAVSAETVRGQELSDTGASKEMFWKTFK</sequence>
<comment type="pathway">
    <text evidence="4">Antibiotic biosynthesis; bacillaene biosynthesis.</text>
</comment>
<evidence type="ECO:0000256" key="7">
    <source>
        <dbReference type="ARBA" id="ARBA00022553"/>
    </source>
</evidence>
<dbReference type="Gene3D" id="1.10.1200.10">
    <property type="entry name" value="ACP-like"/>
    <property type="match status" value="5"/>
</dbReference>
<evidence type="ECO:0000256" key="5">
    <source>
        <dbReference type="ARBA" id="ARBA00022450"/>
    </source>
</evidence>
<feature type="domain" description="Ketosynthase family 3 (KS3)" evidence="16">
    <location>
        <begin position="4121"/>
        <end position="4524"/>
    </location>
</feature>
<dbReference type="Gene3D" id="3.40.47.10">
    <property type="match status" value="4"/>
</dbReference>
<dbReference type="SMART" id="SM01294">
    <property type="entry name" value="PKS_PP_betabranch"/>
    <property type="match status" value="3"/>
</dbReference>
<keyword evidence="10" id="KW-0521">NADP</keyword>
<protein>
    <submittedName>
        <fullName evidence="18">SDR family NAD(P)-dependent oxidoreductase</fullName>
    </submittedName>
</protein>
<keyword evidence="7" id="KW-0597">Phosphoprotein</keyword>
<evidence type="ECO:0000256" key="9">
    <source>
        <dbReference type="ARBA" id="ARBA00022737"/>
    </source>
</evidence>
<dbReference type="PROSITE" id="PS50075">
    <property type="entry name" value="CARRIER"/>
    <property type="match status" value="5"/>
</dbReference>
<evidence type="ECO:0000256" key="12">
    <source>
        <dbReference type="PROSITE-ProRule" id="PRU01363"/>
    </source>
</evidence>
<comment type="cofactor">
    <cofactor evidence="1">
        <name>pantetheine 4'-phosphate</name>
        <dbReference type="ChEBI" id="CHEBI:47942"/>
    </cofactor>
</comment>
<dbReference type="Pfam" id="PF02801">
    <property type="entry name" value="Ketoacyl-synt_C"/>
    <property type="match status" value="4"/>
</dbReference>
<evidence type="ECO:0000256" key="11">
    <source>
        <dbReference type="ARBA" id="ARBA00023315"/>
    </source>
</evidence>
<dbReference type="UniPathway" id="UPA01003"/>
<proteinExistence type="predicted"/>
<evidence type="ECO:0000256" key="10">
    <source>
        <dbReference type="ARBA" id="ARBA00022857"/>
    </source>
</evidence>
<dbReference type="FunFam" id="3.40.47.10:FF:000019">
    <property type="entry name" value="Polyketide synthase type I"/>
    <property type="match status" value="3"/>
</dbReference>
<dbReference type="InterPro" id="IPR013968">
    <property type="entry name" value="PKS_KR"/>
</dbReference>
<organism evidence="18 19">
    <name type="scientific">Bacillus swezeyi</name>
    <dbReference type="NCBI Taxonomy" id="1925020"/>
    <lineage>
        <taxon>Bacteria</taxon>
        <taxon>Bacillati</taxon>
        <taxon>Bacillota</taxon>
        <taxon>Bacilli</taxon>
        <taxon>Bacillales</taxon>
        <taxon>Bacillaceae</taxon>
        <taxon>Bacillus</taxon>
    </lineage>
</organism>
<dbReference type="InterPro" id="IPR050091">
    <property type="entry name" value="PKS_NRPS_Biosynth_Enz"/>
</dbReference>
<dbReference type="SMART" id="SM00823">
    <property type="entry name" value="PKS_PP"/>
    <property type="match status" value="5"/>
</dbReference>
<evidence type="ECO:0000259" key="16">
    <source>
        <dbReference type="PROSITE" id="PS52004"/>
    </source>
</evidence>
<dbReference type="Gene3D" id="1.10.1240.100">
    <property type="match status" value="3"/>
</dbReference>
<dbReference type="PROSITE" id="PS52004">
    <property type="entry name" value="KS3_2"/>
    <property type="match status" value="4"/>
</dbReference>
<dbReference type="Pfam" id="PF21089">
    <property type="entry name" value="PKS_DH_N"/>
    <property type="match status" value="2"/>
</dbReference>
<feature type="domain" description="Ketosynthase family 3 (KS3)" evidence="16">
    <location>
        <begin position="1955"/>
        <end position="2394"/>
    </location>
</feature>
<keyword evidence="8" id="KW-0808">Transferase</keyword>
<evidence type="ECO:0000256" key="4">
    <source>
        <dbReference type="ARBA" id="ARBA00004789"/>
    </source>
</evidence>
<dbReference type="Pfam" id="PF22336">
    <property type="entry name" value="RhiE-like_linker"/>
    <property type="match status" value="3"/>
</dbReference>
<dbReference type="PROSITE" id="PS00606">
    <property type="entry name" value="KS3_1"/>
    <property type="match status" value="1"/>
</dbReference>
<dbReference type="EMBL" id="QSND01000003">
    <property type="protein sequence ID" value="KAA6449523.1"/>
    <property type="molecule type" value="Genomic_DNA"/>
</dbReference>
<dbReference type="SMART" id="SM00822">
    <property type="entry name" value="PKS_KR"/>
    <property type="match status" value="2"/>
</dbReference>
<feature type="domain" description="Carrier" evidence="15">
    <location>
        <begin position="2778"/>
        <end position="2855"/>
    </location>
</feature>
<evidence type="ECO:0000259" key="17">
    <source>
        <dbReference type="PROSITE" id="PS52019"/>
    </source>
</evidence>
<dbReference type="InterPro" id="IPR014030">
    <property type="entry name" value="Ketoacyl_synth_N"/>
</dbReference>
<evidence type="ECO:0000259" key="15">
    <source>
        <dbReference type="PROSITE" id="PS50075"/>
    </source>
</evidence>
<dbReference type="Proteomes" id="UP000324326">
    <property type="component" value="Unassembled WGS sequence"/>
</dbReference>
<feature type="domain" description="Carrier" evidence="15">
    <location>
        <begin position="3999"/>
        <end position="4076"/>
    </location>
</feature>
<feature type="active site" description="Proton donor; for dehydratase activity" evidence="12">
    <location>
        <position position="199"/>
    </location>
</feature>
<dbReference type="PANTHER" id="PTHR43775:SF37">
    <property type="entry name" value="SI:DKEY-61P9.11"/>
    <property type="match status" value="1"/>
</dbReference>
<reference evidence="18 19" key="1">
    <citation type="submission" date="2018-08" db="EMBL/GenBank/DDBJ databases">
        <title>Bacillus phenotypic plasticity.</title>
        <authorList>
            <person name="Hurtado E."/>
        </authorList>
    </citation>
    <scope>NUCLEOTIDE SEQUENCE [LARGE SCALE GENOMIC DNA]</scope>
    <source>
        <strain evidence="18 19">427</strain>
    </source>
</reference>
<feature type="region of interest" description="N-terminal hotdog fold" evidence="12">
    <location>
        <begin position="1"/>
        <end position="123"/>
    </location>
</feature>
<dbReference type="InterPro" id="IPR049551">
    <property type="entry name" value="PKS_DH_C"/>
</dbReference>
<dbReference type="InterPro" id="IPR036291">
    <property type="entry name" value="NAD(P)-bd_dom_sf"/>
</dbReference>
<feature type="region of interest" description="Disordered" evidence="14">
    <location>
        <begin position="1911"/>
        <end position="1933"/>
    </location>
</feature>
<feature type="coiled-coil region" evidence="13">
    <location>
        <begin position="2416"/>
        <end position="2474"/>
    </location>
</feature>
<dbReference type="InterPro" id="IPR042104">
    <property type="entry name" value="PKS_dehydratase_sf"/>
</dbReference>
<dbReference type="SUPFAM" id="SSF47336">
    <property type="entry name" value="ACP-like"/>
    <property type="match status" value="5"/>
</dbReference>
<dbReference type="CDD" id="cd08953">
    <property type="entry name" value="KR_2_SDR_x"/>
    <property type="match status" value="2"/>
</dbReference>
<keyword evidence="5" id="KW-0596">Phosphopantetheine</keyword>
<dbReference type="PROSITE" id="PS52019">
    <property type="entry name" value="PKS_MFAS_DH"/>
    <property type="match status" value="2"/>
</dbReference>
<dbReference type="InterPro" id="IPR054514">
    <property type="entry name" value="RhiE-like_linker"/>
</dbReference>
<dbReference type="SMART" id="SM00826">
    <property type="entry name" value="PKS_DH"/>
    <property type="match status" value="1"/>
</dbReference>
<dbReference type="InterPro" id="IPR016039">
    <property type="entry name" value="Thiolase-like"/>
</dbReference>
<evidence type="ECO:0000256" key="14">
    <source>
        <dbReference type="SAM" id="MobiDB-lite"/>
    </source>
</evidence>
<feature type="domain" description="Carrier" evidence="15">
    <location>
        <begin position="1820"/>
        <end position="1896"/>
    </location>
</feature>
<dbReference type="SUPFAM" id="SSF51735">
    <property type="entry name" value="NAD(P)-binding Rossmann-fold domains"/>
    <property type="match status" value="3"/>
</dbReference>
<feature type="active site" description="Proton acceptor; for dehydratase activity" evidence="12">
    <location>
        <position position="26"/>
    </location>
</feature>
<dbReference type="Pfam" id="PF14765">
    <property type="entry name" value="PS-DH"/>
    <property type="match status" value="2"/>
</dbReference>
<dbReference type="PROSITE" id="PS00012">
    <property type="entry name" value="PHOSPHOPANTETHEINE"/>
    <property type="match status" value="5"/>
</dbReference>
<keyword evidence="11" id="KW-0012">Acyltransferase</keyword>
<evidence type="ECO:0000313" key="19">
    <source>
        <dbReference type="Proteomes" id="UP000324326"/>
    </source>
</evidence>